<evidence type="ECO:0000313" key="2">
    <source>
        <dbReference type="EMBL" id="GMH78585.1"/>
    </source>
</evidence>
<name>A0A9W7AZ27_9STRA</name>
<organism evidence="2 3">
    <name type="scientific">Triparma laevis f. longispina</name>
    <dbReference type="NCBI Taxonomy" id="1714387"/>
    <lineage>
        <taxon>Eukaryota</taxon>
        <taxon>Sar</taxon>
        <taxon>Stramenopiles</taxon>
        <taxon>Ochrophyta</taxon>
        <taxon>Bolidophyceae</taxon>
        <taxon>Parmales</taxon>
        <taxon>Triparmaceae</taxon>
        <taxon>Triparma</taxon>
    </lineage>
</organism>
<keyword evidence="3" id="KW-1185">Reference proteome</keyword>
<protein>
    <submittedName>
        <fullName evidence="2">Uncharacterized protein</fullName>
    </submittedName>
</protein>
<gene>
    <name evidence="2" type="ORF">TrLO_g12033</name>
</gene>
<comment type="caution">
    <text evidence="2">The sequence shown here is derived from an EMBL/GenBank/DDBJ whole genome shotgun (WGS) entry which is preliminary data.</text>
</comment>
<dbReference type="InterPro" id="IPR011050">
    <property type="entry name" value="Pectin_lyase_fold/virulence"/>
</dbReference>
<dbReference type="AlphaFoldDB" id="A0A9W7AZ27"/>
<accession>A0A9W7AZ27</accession>
<dbReference type="EMBL" id="BRXW01000901">
    <property type="protein sequence ID" value="GMH78585.1"/>
    <property type="molecule type" value="Genomic_DNA"/>
</dbReference>
<proteinExistence type="predicted"/>
<dbReference type="Proteomes" id="UP001165122">
    <property type="component" value="Unassembled WGS sequence"/>
</dbReference>
<feature type="compositionally biased region" description="Acidic residues" evidence="1">
    <location>
        <begin position="171"/>
        <end position="180"/>
    </location>
</feature>
<sequence length="212" mass="22324">MDLKSTAGLKLTISAITFKDGTAPYGGGMYIYNANVILDLEFCVFTNCKAAHTIAPHNGGGAIYVEHNLVTVNVYGTIFTGNTADSGHVDDIFRAPWGTVKIYPVFTVHSTCTSPYSSLSPIQGDNLDTYSYEDYDYNPFGYPYSFVCAPTRSPTQSPTLSPTSSPTASPVEDEEVPAESDLDGAGVAAFEANVFISLVGAVAGAAAANAFA</sequence>
<dbReference type="SUPFAM" id="SSF51126">
    <property type="entry name" value="Pectin lyase-like"/>
    <property type="match status" value="1"/>
</dbReference>
<feature type="region of interest" description="Disordered" evidence="1">
    <location>
        <begin position="153"/>
        <end position="180"/>
    </location>
</feature>
<evidence type="ECO:0000313" key="3">
    <source>
        <dbReference type="Proteomes" id="UP001165122"/>
    </source>
</evidence>
<evidence type="ECO:0000256" key="1">
    <source>
        <dbReference type="SAM" id="MobiDB-lite"/>
    </source>
</evidence>
<reference evidence="3" key="1">
    <citation type="journal article" date="2023" name="Commun. Biol.">
        <title>Genome analysis of Parmales, the sister group of diatoms, reveals the evolutionary specialization of diatoms from phago-mixotrophs to photoautotrophs.</title>
        <authorList>
            <person name="Ban H."/>
            <person name="Sato S."/>
            <person name="Yoshikawa S."/>
            <person name="Yamada K."/>
            <person name="Nakamura Y."/>
            <person name="Ichinomiya M."/>
            <person name="Sato N."/>
            <person name="Blanc-Mathieu R."/>
            <person name="Endo H."/>
            <person name="Kuwata A."/>
            <person name="Ogata H."/>
        </authorList>
    </citation>
    <scope>NUCLEOTIDE SEQUENCE [LARGE SCALE GENOMIC DNA]</scope>
    <source>
        <strain evidence="3">NIES 3700</strain>
    </source>
</reference>
<feature type="compositionally biased region" description="Low complexity" evidence="1">
    <location>
        <begin position="153"/>
        <end position="170"/>
    </location>
</feature>